<dbReference type="Pfam" id="PF13621">
    <property type="entry name" value="Cupin_8"/>
    <property type="match status" value="1"/>
</dbReference>
<dbReference type="InterPro" id="IPR041667">
    <property type="entry name" value="Cupin_8"/>
</dbReference>
<keyword evidence="1" id="KW-0812">Transmembrane</keyword>
<dbReference type="InterPro" id="IPR050910">
    <property type="entry name" value="JMJD6_ArgDemeth/LysHydrox"/>
</dbReference>
<proteinExistence type="predicted"/>
<name>A0AA35SSU4_GEOBA</name>
<dbReference type="Gene3D" id="2.60.120.650">
    <property type="entry name" value="Cupin"/>
    <property type="match status" value="1"/>
</dbReference>
<evidence type="ECO:0000313" key="3">
    <source>
        <dbReference type="EMBL" id="CAI8035525.1"/>
    </source>
</evidence>
<reference evidence="3" key="1">
    <citation type="submission" date="2023-03" db="EMBL/GenBank/DDBJ databases">
        <authorList>
            <person name="Steffen K."/>
            <person name="Cardenas P."/>
        </authorList>
    </citation>
    <scope>NUCLEOTIDE SEQUENCE</scope>
</reference>
<dbReference type="PANTHER" id="PTHR12480:SF19">
    <property type="entry name" value="CUPIN-LIKE DOMAIN-CONTAINING PROTEIN"/>
    <property type="match status" value="1"/>
</dbReference>
<organism evidence="3 4">
    <name type="scientific">Geodia barretti</name>
    <name type="common">Barrett's horny sponge</name>
    <dbReference type="NCBI Taxonomy" id="519541"/>
    <lineage>
        <taxon>Eukaryota</taxon>
        <taxon>Metazoa</taxon>
        <taxon>Porifera</taxon>
        <taxon>Demospongiae</taxon>
        <taxon>Heteroscleromorpha</taxon>
        <taxon>Tetractinellida</taxon>
        <taxon>Astrophorina</taxon>
        <taxon>Geodiidae</taxon>
        <taxon>Geodia</taxon>
    </lineage>
</organism>
<dbReference type="PANTHER" id="PTHR12480">
    <property type="entry name" value="ARGININE DEMETHYLASE AND LYSYL-HYDROXYLASE JMJD"/>
    <property type="match status" value="1"/>
</dbReference>
<feature type="transmembrane region" description="Helical" evidence="1">
    <location>
        <begin position="54"/>
        <end position="74"/>
    </location>
</feature>
<keyword evidence="1" id="KW-1133">Transmembrane helix</keyword>
<comment type="caution">
    <text evidence="3">The sequence shown here is derived from an EMBL/GenBank/DDBJ whole genome shotgun (WGS) entry which is preliminary data.</text>
</comment>
<evidence type="ECO:0000259" key="2">
    <source>
        <dbReference type="Pfam" id="PF13621"/>
    </source>
</evidence>
<dbReference type="GO" id="GO:0016706">
    <property type="term" value="F:2-oxoglutarate-dependent dioxygenase activity"/>
    <property type="evidence" value="ECO:0007669"/>
    <property type="project" value="TreeGrafter"/>
</dbReference>
<dbReference type="SUPFAM" id="SSF51197">
    <property type="entry name" value="Clavaminate synthase-like"/>
    <property type="match status" value="1"/>
</dbReference>
<keyword evidence="4" id="KW-1185">Reference proteome</keyword>
<keyword evidence="1" id="KW-0472">Membrane</keyword>
<accession>A0AA35SSU4</accession>
<sequence length="335" mass="37424">MEESFVLSSLRNIVSDGDNAGIPLHEILATLDEERKPTKATSITRLRNYMSCSLAIIPCLIFGLLLHVPVLQIWNGSFCALPTPAMMFGMIQPIADCNICEGVAEAPRLVNLSRKDFALQHAHSSKPIVVVGAAMNWSAMDVLSYEYFQSLYQRYPDAVDGDMSKGQFFSYSSNIRHLEDLFELSSERAAMISERWYIGWYEHCLVRGNLYNVCLSQCRSTSDPRIAKDIKSLTSIPYFISPMNSENDLTWIFMGAPGPGASMHIDSVGEPSWQAQISGTKTWTLVPPTECESVCASFNVTVNRGDIIVVDTNQWYHQTYIHPGNISITIGAEFR</sequence>
<evidence type="ECO:0000256" key="1">
    <source>
        <dbReference type="SAM" id="Phobius"/>
    </source>
</evidence>
<dbReference type="EMBL" id="CASHTH010002808">
    <property type="protein sequence ID" value="CAI8035525.1"/>
    <property type="molecule type" value="Genomic_DNA"/>
</dbReference>
<evidence type="ECO:0000313" key="4">
    <source>
        <dbReference type="Proteomes" id="UP001174909"/>
    </source>
</evidence>
<protein>
    <recommendedName>
        <fullName evidence="2">Cupin-like domain-containing protein</fullName>
    </recommendedName>
</protein>
<feature type="domain" description="Cupin-like" evidence="2">
    <location>
        <begin position="118"/>
        <end position="292"/>
    </location>
</feature>
<gene>
    <name evidence="3" type="ORF">GBAR_LOCUS19922</name>
</gene>
<dbReference type="Proteomes" id="UP001174909">
    <property type="component" value="Unassembled WGS sequence"/>
</dbReference>
<dbReference type="AlphaFoldDB" id="A0AA35SSU4"/>